<evidence type="ECO:0000313" key="2">
    <source>
        <dbReference type="Proteomes" id="UP000556026"/>
    </source>
</evidence>
<proteinExistence type="predicted"/>
<dbReference type="EMBL" id="BLXX01000003">
    <property type="protein sequence ID" value="GFO59196.1"/>
    <property type="molecule type" value="Genomic_DNA"/>
</dbReference>
<accession>A0A6V8MGS9</accession>
<dbReference type="Proteomes" id="UP000556026">
    <property type="component" value="Unassembled WGS sequence"/>
</dbReference>
<comment type="caution">
    <text evidence="1">The sequence shown here is derived from an EMBL/GenBank/DDBJ whole genome shotgun (WGS) entry which is preliminary data.</text>
</comment>
<name>A0A6V8MGS9_9BACT</name>
<evidence type="ECO:0008006" key="3">
    <source>
        <dbReference type="Google" id="ProtNLM"/>
    </source>
</evidence>
<evidence type="ECO:0000313" key="1">
    <source>
        <dbReference type="EMBL" id="GFO59196.1"/>
    </source>
</evidence>
<dbReference type="AlphaFoldDB" id="A0A6V8MGS9"/>
<gene>
    <name evidence="1" type="ORF">GMST_15210</name>
</gene>
<protein>
    <recommendedName>
        <fullName evidence="3">Fibronectin type-III domain-containing protein</fullName>
    </recommendedName>
</protein>
<keyword evidence="2" id="KW-1185">Reference proteome</keyword>
<reference evidence="2" key="1">
    <citation type="submission" date="2020-06" db="EMBL/GenBank/DDBJ databases">
        <title>Draft genomic sequence of Geomonas sp. Red330.</title>
        <authorList>
            <person name="Itoh H."/>
            <person name="Zhenxing X."/>
            <person name="Ushijima N."/>
            <person name="Masuda Y."/>
            <person name="Shiratori Y."/>
            <person name="Senoo K."/>
        </authorList>
    </citation>
    <scope>NUCLEOTIDE SEQUENCE [LARGE SCALE GENOMIC DNA]</scope>
    <source>
        <strain evidence="2">Red330</strain>
    </source>
</reference>
<organism evidence="1 2">
    <name type="scientific">Geomonas silvestris</name>
    <dbReference type="NCBI Taxonomy" id="2740184"/>
    <lineage>
        <taxon>Bacteria</taxon>
        <taxon>Pseudomonadati</taxon>
        <taxon>Thermodesulfobacteriota</taxon>
        <taxon>Desulfuromonadia</taxon>
        <taxon>Geobacterales</taxon>
        <taxon>Geobacteraceae</taxon>
        <taxon>Geomonas</taxon>
    </lineage>
</organism>
<sequence length="144" mass="15788">MAKACEEDRLEVCKHIAQYRGIAKACSIVNPKVPAMLGFDSATEKTPSAAIILAEVRDVRVTYNNFGQPVVSFAKVQNAKGYQIWISDGDPSIESNWRLYESATVCKGIVIPGLNRALFHWLKVRALRGKQAGPWSAAISIPNS</sequence>